<dbReference type="InterPro" id="IPR021424">
    <property type="entry name" value="PorA"/>
</dbReference>
<evidence type="ECO:0000256" key="2">
    <source>
        <dbReference type="SAM" id="Phobius"/>
    </source>
</evidence>
<evidence type="ECO:0000313" key="3">
    <source>
        <dbReference type="EMBL" id="MBW8483600.1"/>
    </source>
</evidence>
<dbReference type="Proteomes" id="UP000774570">
    <property type="component" value="Unassembled WGS sequence"/>
</dbReference>
<comment type="caution">
    <text evidence="3">The sequence shown here is derived from an EMBL/GenBank/DDBJ whole genome shotgun (WGS) entry which is preliminary data.</text>
</comment>
<name>A0ABS7FUG4_9ACTN</name>
<evidence type="ECO:0000313" key="4">
    <source>
        <dbReference type="Proteomes" id="UP000774570"/>
    </source>
</evidence>
<keyword evidence="2" id="KW-0472">Membrane</keyword>
<protein>
    <submittedName>
        <fullName evidence="3">DUF3068 domain-containing protein</fullName>
    </submittedName>
</protein>
<dbReference type="Pfam" id="PF11271">
    <property type="entry name" value="PorA"/>
    <property type="match status" value="1"/>
</dbReference>
<keyword evidence="4" id="KW-1185">Reference proteome</keyword>
<evidence type="ECO:0000256" key="1">
    <source>
        <dbReference type="SAM" id="MobiDB-lite"/>
    </source>
</evidence>
<organism evidence="3 4">
    <name type="scientific">Actinomadura parmotrematis</name>
    <dbReference type="NCBI Taxonomy" id="2864039"/>
    <lineage>
        <taxon>Bacteria</taxon>
        <taxon>Bacillati</taxon>
        <taxon>Actinomycetota</taxon>
        <taxon>Actinomycetes</taxon>
        <taxon>Streptosporangiales</taxon>
        <taxon>Thermomonosporaceae</taxon>
        <taxon>Actinomadura</taxon>
    </lineage>
</organism>
<dbReference type="EMBL" id="JAIBOA010000008">
    <property type="protein sequence ID" value="MBW8483600.1"/>
    <property type="molecule type" value="Genomic_DNA"/>
</dbReference>
<dbReference type="RefSeq" id="WP_220166824.1">
    <property type="nucleotide sequence ID" value="NZ_JAIBOA010000008.1"/>
</dbReference>
<sequence>MSASEQTGVLPPPPAPAPDRRLRVGPGRGALLAAGVCLTALGPLTRFYIAPQLIVAPTDIYQTTTLVAAGATYFDQGALKTVRGATLTYTGTVRGAPGSSTGDTAVWDSFSALEDLDRGTRVTLSTQRFAFDRRTGRLSTCCGAALDGDTRVRQEGLGLFWPIGVDRADYPLYDSGTRRAWPARYAGQDTVEGIRTYRFVQHVPPTKVGTVPAMPRSLLGLPAGHGEDAAVPADRYYAADVTIWVDPRTGVTVDRHQKVSTVLHGPGGRGTLVAADMDLRMTPKVRADLADKSRDSALTITLLRTVLPLAASGVGLLLTAAALLRPRRRAQQQAR</sequence>
<gene>
    <name evidence="3" type="ORF">K1Y72_14530</name>
</gene>
<feature type="region of interest" description="Disordered" evidence="1">
    <location>
        <begin position="1"/>
        <end position="20"/>
    </location>
</feature>
<keyword evidence="2" id="KW-0812">Transmembrane</keyword>
<proteinExistence type="predicted"/>
<keyword evidence="2" id="KW-1133">Transmembrane helix</keyword>
<feature type="transmembrane region" description="Helical" evidence="2">
    <location>
        <begin position="302"/>
        <end position="324"/>
    </location>
</feature>
<accession>A0ABS7FUG4</accession>
<reference evidence="3 4" key="1">
    <citation type="submission" date="2021-07" db="EMBL/GenBank/DDBJ databases">
        <title>Actinomadura sp. PM05-2 isolated from lichen.</title>
        <authorList>
            <person name="Somphong A."/>
            <person name="Phongsopitanun W."/>
            <person name="Tanasupawat S."/>
            <person name="Peongsungnone V."/>
        </authorList>
    </citation>
    <scope>NUCLEOTIDE SEQUENCE [LARGE SCALE GENOMIC DNA]</scope>
    <source>
        <strain evidence="3 4">PM05-2</strain>
    </source>
</reference>